<dbReference type="EMBL" id="CALNXI010001649">
    <property type="protein sequence ID" value="CAH3174131.1"/>
    <property type="molecule type" value="Genomic_DNA"/>
</dbReference>
<name>A0ABN8R5Q5_9CNID</name>
<comment type="caution">
    <text evidence="1">The sequence shown here is derived from an EMBL/GenBank/DDBJ whole genome shotgun (WGS) entry which is preliminary data.</text>
</comment>
<accession>A0ABN8R5Q5</accession>
<gene>
    <name evidence="1" type="ORF">PEVE_00009376</name>
</gene>
<keyword evidence="2" id="KW-1185">Reference proteome</keyword>
<sequence>MRTVESFEDYVDPIQEAIDALLLPTLFGQTEPLPSDLRQLASLTPAQGGLGVPDLWFEAPQQFAASTLITLPHVDSITTQSMFMVAGANSTEELKRQHQALKTASVKSRLEIVTDVLCNRALLRSVNHSRDKGASSWLTAVPLVDQGLVLIKQEFRDSLRLRYNMPLSDLPSKCVCAEKYTVYHALSCKKGGFAAQRHDGVRNLLILLIGKVCTNVEVEPQLQPLDNERFNLRTAVTSPEARLDFKAGGFWSRGVTAFFDVTVTHVNSKCNQGKETSTIFKEQEDEKKRKYQQRVLDVEMGSFTSLIFGTNGGMGADCNWFLKRLAEKLSEKNEERYHITIIWIRTLLSFEI</sequence>
<dbReference type="Proteomes" id="UP001159427">
    <property type="component" value="Unassembled WGS sequence"/>
</dbReference>
<proteinExistence type="predicted"/>
<evidence type="ECO:0000313" key="1">
    <source>
        <dbReference type="EMBL" id="CAH3174131.1"/>
    </source>
</evidence>
<organism evidence="1 2">
    <name type="scientific">Porites evermanni</name>
    <dbReference type="NCBI Taxonomy" id="104178"/>
    <lineage>
        <taxon>Eukaryota</taxon>
        <taxon>Metazoa</taxon>
        <taxon>Cnidaria</taxon>
        <taxon>Anthozoa</taxon>
        <taxon>Hexacorallia</taxon>
        <taxon>Scleractinia</taxon>
        <taxon>Fungiina</taxon>
        <taxon>Poritidae</taxon>
        <taxon>Porites</taxon>
    </lineage>
</organism>
<evidence type="ECO:0000313" key="2">
    <source>
        <dbReference type="Proteomes" id="UP001159427"/>
    </source>
</evidence>
<reference evidence="1 2" key="1">
    <citation type="submission" date="2022-05" db="EMBL/GenBank/DDBJ databases">
        <authorList>
            <consortium name="Genoscope - CEA"/>
            <person name="William W."/>
        </authorList>
    </citation>
    <scope>NUCLEOTIDE SEQUENCE [LARGE SCALE GENOMIC DNA]</scope>
</reference>
<protein>
    <submittedName>
        <fullName evidence="1">Uncharacterized protein</fullName>
    </submittedName>
</protein>